<dbReference type="InterPro" id="IPR001466">
    <property type="entry name" value="Beta-lactam-related"/>
</dbReference>
<proteinExistence type="predicted"/>
<evidence type="ECO:0000313" key="3">
    <source>
        <dbReference type="EMBL" id="TQJ15644.1"/>
    </source>
</evidence>
<dbReference type="Pfam" id="PF24491">
    <property type="entry name" value="DUF7586"/>
    <property type="match status" value="1"/>
</dbReference>
<name>A0A542EK73_9MICO</name>
<evidence type="ECO:0000259" key="2">
    <source>
        <dbReference type="Pfam" id="PF24491"/>
    </source>
</evidence>
<dbReference type="InterPro" id="IPR056008">
    <property type="entry name" value="DUF7586"/>
</dbReference>
<dbReference type="Pfam" id="PF00144">
    <property type="entry name" value="Beta-lactamase"/>
    <property type="match status" value="1"/>
</dbReference>
<organism evidence="3 4">
    <name type="scientific">Yimella lutea</name>
    <dbReference type="NCBI Taxonomy" id="587872"/>
    <lineage>
        <taxon>Bacteria</taxon>
        <taxon>Bacillati</taxon>
        <taxon>Actinomycetota</taxon>
        <taxon>Actinomycetes</taxon>
        <taxon>Micrococcales</taxon>
        <taxon>Dermacoccaceae</taxon>
        <taxon>Yimella</taxon>
    </lineage>
</organism>
<sequence length="444" mass="49123">MEIESSLRHELITRQRRHRAPSVSIALIRDGEVVWSDAAGHPTGRRDSPTATPQTPYRIGSITKTFVAVAVLQLVRDGAVALDDPITDHLPELDESVRGVTVGSLLNHSSGLHAETQGPWWERSDGLTWKQLLPSVRRAHRPGARFHYSNVGYAVAGELVARQRKSCWFDAVRNGILDPLELTRTTYERPDDAAPGWAVHPHADLLHDEPTHDSRAMAPAGQLWSTVGDLAAWARFLARGDERVLPDDLRLDMHVPGVVDDTPGGRWSRAYGLGLDVFNIDGRRFIGHGGSMPGYLAALRIDPVTGDGFAVQANTTGNFDLDLGYDLLKRFDELSPRDDKPWTATGSIESLNITGTWFWGPREHVATLHGGVLELRPVRVGRGSRFAMRDGVWVGLEDYYAGERLQMHVEDGAQYLDLGSFRFTRTPYDPDADLPGGAHPDGWH</sequence>
<keyword evidence="4" id="KW-1185">Reference proteome</keyword>
<gene>
    <name evidence="3" type="ORF">FB459_3202</name>
</gene>
<dbReference type="PANTHER" id="PTHR46825">
    <property type="entry name" value="D-ALANYL-D-ALANINE-CARBOXYPEPTIDASE/ENDOPEPTIDASE AMPH"/>
    <property type="match status" value="1"/>
</dbReference>
<dbReference type="EMBL" id="VFMO01000001">
    <property type="protein sequence ID" value="TQJ15644.1"/>
    <property type="molecule type" value="Genomic_DNA"/>
</dbReference>
<feature type="domain" description="Beta-lactamase-related" evidence="1">
    <location>
        <begin position="14"/>
        <end position="320"/>
    </location>
</feature>
<dbReference type="SUPFAM" id="SSF56601">
    <property type="entry name" value="beta-lactamase/transpeptidase-like"/>
    <property type="match status" value="1"/>
</dbReference>
<dbReference type="Gene3D" id="3.40.710.10">
    <property type="entry name" value="DD-peptidase/beta-lactamase superfamily"/>
    <property type="match status" value="1"/>
</dbReference>
<feature type="domain" description="DUF7586" evidence="2">
    <location>
        <begin position="349"/>
        <end position="425"/>
    </location>
</feature>
<evidence type="ECO:0000259" key="1">
    <source>
        <dbReference type="Pfam" id="PF00144"/>
    </source>
</evidence>
<comment type="caution">
    <text evidence="3">The sequence shown here is derived from an EMBL/GenBank/DDBJ whole genome shotgun (WGS) entry which is preliminary data.</text>
</comment>
<dbReference type="OrthoDB" id="3863176at2"/>
<dbReference type="Proteomes" id="UP000320806">
    <property type="component" value="Unassembled WGS sequence"/>
</dbReference>
<evidence type="ECO:0000313" key="4">
    <source>
        <dbReference type="Proteomes" id="UP000320806"/>
    </source>
</evidence>
<reference evidence="3 4" key="1">
    <citation type="submission" date="2019-06" db="EMBL/GenBank/DDBJ databases">
        <title>Sequencing the genomes of 1000 actinobacteria strains.</title>
        <authorList>
            <person name="Klenk H.-P."/>
        </authorList>
    </citation>
    <scope>NUCLEOTIDE SEQUENCE [LARGE SCALE GENOMIC DNA]</scope>
    <source>
        <strain evidence="3 4">DSM 19828</strain>
    </source>
</reference>
<dbReference type="AlphaFoldDB" id="A0A542EK73"/>
<dbReference type="PANTHER" id="PTHR46825:SF7">
    <property type="entry name" value="D-ALANYL-D-ALANINE CARBOXYPEPTIDASE"/>
    <property type="match status" value="1"/>
</dbReference>
<accession>A0A542EK73</accession>
<dbReference type="InterPro" id="IPR012338">
    <property type="entry name" value="Beta-lactam/transpept-like"/>
</dbReference>
<dbReference type="RefSeq" id="WP_141929137.1">
    <property type="nucleotide sequence ID" value="NZ_BAABCI010000001.1"/>
</dbReference>
<dbReference type="InterPro" id="IPR050491">
    <property type="entry name" value="AmpC-like"/>
</dbReference>
<protein>
    <submittedName>
        <fullName evidence="3">CubicO group peptidase (Beta-lactamase class C family)</fullName>
    </submittedName>
</protein>